<name>A0A1H7K7Q7_AQUAM</name>
<dbReference type="Pfam" id="PF00370">
    <property type="entry name" value="FGGY_N"/>
    <property type="match status" value="1"/>
</dbReference>
<sequence length="497" mass="55445">MYYIGFDIGSSSVKAALIDSDNGKSIASINEPKDEMDIISVNSDWAEQNPSFWWENVCNASKRLLKENAVASELVLGIGISYQMHGLVLVDKDGELLRNSIIWCDSRAVEIGNKAFEKLGEEKCKDNLLNSPANFTASKLKWVRDNEPDVYKRVYKFMLPGDYIAYKFTNNINTTKSGLSEGILWDYKKQEPAKWLLEYYDIDSSLIPDIVETFSNQGELSTKGAEESGLKVGIPIFYRAGDQPNNALSLNVFNPGEVALTGGTSGVIYAVTDKLSGKEPVKYNNFAHVNYSEQKPVIGKLLCINGAGIQYRWLKNNLNLETSSYQTMNSLASKIPVGSDNLQLIPFGNGAERMFDNKTIGTQICNINLNKHTRSHICRAALEGIAFSFVYGMEILRKDGANIKVIRAGNDNLFRSEIFSNTVSTLIDQEIEIYNTTGAVGAARAAGWAKGTFEDIGGMITKNDKVMTYHPLQNKDDYQLAYQNWKKELNRILIDKK</sequence>
<dbReference type="InterPro" id="IPR018484">
    <property type="entry name" value="FGGY_N"/>
</dbReference>
<dbReference type="PANTHER" id="PTHR43095:SF5">
    <property type="entry name" value="XYLULOSE KINASE"/>
    <property type="match status" value="1"/>
</dbReference>
<dbReference type="PANTHER" id="PTHR43095">
    <property type="entry name" value="SUGAR KINASE"/>
    <property type="match status" value="1"/>
</dbReference>
<dbReference type="PIRSF" id="PIRSF000538">
    <property type="entry name" value="GlpK"/>
    <property type="match status" value="1"/>
</dbReference>
<dbReference type="GO" id="GO:0005975">
    <property type="term" value="P:carbohydrate metabolic process"/>
    <property type="evidence" value="ECO:0007669"/>
    <property type="project" value="InterPro"/>
</dbReference>
<dbReference type="Proteomes" id="UP000198521">
    <property type="component" value="Unassembled WGS sequence"/>
</dbReference>
<dbReference type="InterPro" id="IPR050406">
    <property type="entry name" value="FGGY_Carb_Kinase"/>
</dbReference>
<evidence type="ECO:0000256" key="1">
    <source>
        <dbReference type="ARBA" id="ARBA00009156"/>
    </source>
</evidence>
<keyword evidence="6" id="KW-1185">Reference proteome</keyword>
<evidence type="ECO:0000313" key="5">
    <source>
        <dbReference type="EMBL" id="SEK82898.1"/>
    </source>
</evidence>
<dbReference type="CDD" id="cd07809">
    <property type="entry name" value="ASKHA_NBD_FGGY_BaXK-like"/>
    <property type="match status" value="1"/>
</dbReference>
<keyword evidence="3 5" id="KW-0418">Kinase</keyword>
<organism evidence="5 6">
    <name type="scientific">Aquimarina amphilecti</name>
    <dbReference type="NCBI Taxonomy" id="1038014"/>
    <lineage>
        <taxon>Bacteria</taxon>
        <taxon>Pseudomonadati</taxon>
        <taxon>Bacteroidota</taxon>
        <taxon>Flavobacteriia</taxon>
        <taxon>Flavobacteriales</taxon>
        <taxon>Flavobacteriaceae</taxon>
        <taxon>Aquimarina</taxon>
    </lineage>
</organism>
<accession>A0A1H7K7Q7</accession>
<protein>
    <submittedName>
        <fullName evidence="5">Xylulokinase</fullName>
    </submittedName>
</protein>
<evidence type="ECO:0000256" key="3">
    <source>
        <dbReference type="ARBA" id="ARBA00022777"/>
    </source>
</evidence>
<keyword evidence="2" id="KW-0808">Transferase</keyword>
<reference evidence="5 6" key="1">
    <citation type="submission" date="2016-10" db="EMBL/GenBank/DDBJ databases">
        <authorList>
            <person name="de Groot N.N."/>
        </authorList>
    </citation>
    <scope>NUCLEOTIDE SEQUENCE [LARGE SCALE GENOMIC DNA]</scope>
    <source>
        <strain evidence="5 6">DSM 25232</strain>
    </source>
</reference>
<evidence type="ECO:0000313" key="6">
    <source>
        <dbReference type="Proteomes" id="UP000198521"/>
    </source>
</evidence>
<proteinExistence type="inferred from homology"/>
<evidence type="ECO:0000256" key="2">
    <source>
        <dbReference type="ARBA" id="ARBA00022679"/>
    </source>
</evidence>
<feature type="domain" description="Carbohydrate kinase FGGY N-terminal" evidence="4">
    <location>
        <begin position="2"/>
        <end position="245"/>
    </location>
</feature>
<dbReference type="Gene3D" id="3.30.420.40">
    <property type="match status" value="2"/>
</dbReference>
<dbReference type="STRING" id="1038014.SAMN04487910_1234"/>
<dbReference type="OrthoDB" id="9805576at2"/>
<dbReference type="AlphaFoldDB" id="A0A1H7K7Q7"/>
<comment type="similarity">
    <text evidence="1">Belongs to the FGGY kinase family.</text>
</comment>
<gene>
    <name evidence="5" type="ORF">SAMN04487910_1234</name>
</gene>
<dbReference type="RefSeq" id="WP_091406687.1">
    <property type="nucleotide sequence ID" value="NZ_FOAB01000002.1"/>
</dbReference>
<dbReference type="SUPFAM" id="SSF53067">
    <property type="entry name" value="Actin-like ATPase domain"/>
    <property type="match status" value="2"/>
</dbReference>
<dbReference type="EMBL" id="FOAB01000002">
    <property type="protein sequence ID" value="SEK82898.1"/>
    <property type="molecule type" value="Genomic_DNA"/>
</dbReference>
<evidence type="ECO:0000259" key="4">
    <source>
        <dbReference type="Pfam" id="PF00370"/>
    </source>
</evidence>
<dbReference type="InterPro" id="IPR000577">
    <property type="entry name" value="Carb_kinase_FGGY"/>
</dbReference>
<dbReference type="InterPro" id="IPR043129">
    <property type="entry name" value="ATPase_NBD"/>
</dbReference>
<dbReference type="GO" id="GO:0016301">
    <property type="term" value="F:kinase activity"/>
    <property type="evidence" value="ECO:0007669"/>
    <property type="project" value="UniProtKB-KW"/>
</dbReference>